<dbReference type="OrthoDB" id="5945826at2759"/>
<dbReference type="AlphaFoldDB" id="A0A9W9YXZ3"/>
<sequence length="153" mass="17238">MEPSVSRCTTWEKISKRRGDSTRRLKVKWFVDTRPWEQALSNDRFGHVLNGNRSSLVQAVRAGADVRCFIGNKVRGYAYKAQNVALSPDGNHVAAQALNQVSMRSAHNGSEMKIKRKAYWWFKIVSTTGSRDISRWTAGKHKSPAHSSGRIGH</sequence>
<reference evidence="2" key="1">
    <citation type="submission" date="2023-01" db="EMBL/GenBank/DDBJ databases">
        <title>Genome assembly of the deep-sea coral Lophelia pertusa.</title>
        <authorList>
            <person name="Herrera S."/>
            <person name="Cordes E."/>
        </authorList>
    </citation>
    <scope>NUCLEOTIDE SEQUENCE</scope>
    <source>
        <strain evidence="2">USNM1676648</strain>
        <tissue evidence="2">Polyp</tissue>
    </source>
</reference>
<proteinExistence type="predicted"/>
<evidence type="ECO:0000256" key="1">
    <source>
        <dbReference type="SAM" id="MobiDB-lite"/>
    </source>
</evidence>
<accession>A0A9W9YXZ3</accession>
<evidence type="ECO:0000313" key="2">
    <source>
        <dbReference type="EMBL" id="KAJ7371425.1"/>
    </source>
</evidence>
<dbReference type="EMBL" id="MU826847">
    <property type="protein sequence ID" value="KAJ7371425.1"/>
    <property type="molecule type" value="Genomic_DNA"/>
</dbReference>
<feature type="region of interest" description="Disordered" evidence="1">
    <location>
        <begin position="133"/>
        <end position="153"/>
    </location>
</feature>
<evidence type="ECO:0000313" key="3">
    <source>
        <dbReference type="Proteomes" id="UP001163046"/>
    </source>
</evidence>
<name>A0A9W9YXZ3_9CNID</name>
<dbReference type="Proteomes" id="UP001163046">
    <property type="component" value="Unassembled WGS sequence"/>
</dbReference>
<keyword evidence="3" id="KW-1185">Reference proteome</keyword>
<gene>
    <name evidence="2" type="ORF">OS493_025891</name>
</gene>
<protein>
    <submittedName>
        <fullName evidence="2">Uncharacterized protein</fullName>
    </submittedName>
</protein>
<comment type="caution">
    <text evidence="2">The sequence shown here is derived from an EMBL/GenBank/DDBJ whole genome shotgun (WGS) entry which is preliminary data.</text>
</comment>
<organism evidence="2 3">
    <name type="scientific">Desmophyllum pertusum</name>
    <dbReference type="NCBI Taxonomy" id="174260"/>
    <lineage>
        <taxon>Eukaryota</taxon>
        <taxon>Metazoa</taxon>
        <taxon>Cnidaria</taxon>
        <taxon>Anthozoa</taxon>
        <taxon>Hexacorallia</taxon>
        <taxon>Scleractinia</taxon>
        <taxon>Caryophylliina</taxon>
        <taxon>Caryophylliidae</taxon>
        <taxon>Desmophyllum</taxon>
    </lineage>
</organism>